<accession>A0A9N9JJW6</accession>
<comment type="caution">
    <text evidence="1">The sequence shown here is derived from an EMBL/GenBank/DDBJ whole genome shotgun (WGS) entry which is preliminary data.</text>
</comment>
<evidence type="ECO:0000313" key="2">
    <source>
        <dbReference type="Proteomes" id="UP000789405"/>
    </source>
</evidence>
<evidence type="ECO:0000313" key="1">
    <source>
        <dbReference type="EMBL" id="CAG8784544.1"/>
    </source>
</evidence>
<organism evidence="1 2">
    <name type="scientific">Dentiscutata erythropus</name>
    <dbReference type="NCBI Taxonomy" id="1348616"/>
    <lineage>
        <taxon>Eukaryota</taxon>
        <taxon>Fungi</taxon>
        <taxon>Fungi incertae sedis</taxon>
        <taxon>Mucoromycota</taxon>
        <taxon>Glomeromycotina</taxon>
        <taxon>Glomeromycetes</taxon>
        <taxon>Diversisporales</taxon>
        <taxon>Gigasporaceae</taxon>
        <taxon>Dentiscutata</taxon>
    </lineage>
</organism>
<dbReference type="AlphaFoldDB" id="A0A9N9JJW6"/>
<feature type="non-terminal residue" evidence="1">
    <location>
        <position position="1"/>
    </location>
</feature>
<keyword evidence="2" id="KW-1185">Reference proteome</keyword>
<reference evidence="1" key="1">
    <citation type="submission" date="2021-06" db="EMBL/GenBank/DDBJ databases">
        <authorList>
            <person name="Kallberg Y."/>
            <person name="Tangrot J."/>
            <person name="Rosling A."/>
        </authorList>
    </citation>
    <scope>NUCLEOTIDE SEQUENCE</scope>
    <source>
        <strain evidence="1">MA453B</strain>
    </source>
</reference>
<protein>
    <submittedName>
        <fullName evidence="1">11076_t:CDS:1</fullName>
    </submittedName>
</protein>
<name>A0A9N9JJW6_9GLOM</name>
<sequence length="134" mass="15824">MENREQLMLLVEKVIGMVAEVIKCLKVVQEHDVDIPKSKRKDLRFVKTIDVADKKYLKVEFECDVGQFVVRRKSMEKKIEKGVLCDEFCCQNRFGHYWKSAEKTNSGGFREKKKVYINVMNDRKLGRYEKTGIR</sequence>
<dbReference type="EMBL" id="CAJVPY010023147">
    <property type="protein sequence ID" value="CAG8784544.1"/>
    <property type="molecule type" value="Genomic_DNA"/>
</dbReference>
<proteinExistence type="predicted"/>
<dbReference type="Proteomes" id="UP000789405">
    <property type="component" value="Unassembled WGS sequence"/>
</dbReference>
<gene>
    <name evidence="1" type="ORF">DERYTH_LOCUS20124</name>
</gene>